<evidence type="ECO:0000313" key="3">
    <source>
        <dbReference type="Proteomes" id="UP001271769"/>
    </source>
</evidence>
<evidence type="ECO:0000313" key="2">
    <source>
        <dbReference type="EMBL" id="MDY0872679.1"/>
    </source>
</evidence>
<organism evidence="2 3">
    <name type="scientific">Dongia rigui</name>
    <dbReference type="NCBI Taxonomy" id="940149"/>
    <lineage>
        <taxon>Bacteria</taxon>
        <taxon>Pseudomonadati</taxon>
        <taxon>Pseudomonadota</taxon>
        <taxon>Alphaproteobacteria</taxon>
        <taxon>Rhodospirillales</taxon>
        <taxon>Dongiaceae</taxon>
        <taxon>Dongia</taxon>
    </lineage>
</organism>
<name>A0ABU5DZH4_9PROT</name>
<dbReference type="Gene3D" id="3.60.40.10">
    <property type="entry name" value="PPM-type phosphatase domain"/>
    <property type="match status" value="1"/>
</dbReference>
<evidence type="ECO:0000259" key="1">
    <source>
        <dbReference type="Pfam" id="PF13672"/>
    </source>
</evidence>
<gene>
    <name evidence="2" type="ORF">SMD31_12120</name>
</gene>
<accession>A0ABU5DZH4</accession>
<proteinExistence type="predicted"/>
<dbReference type="Proteomes" id="UP001271769">
    <property type="component" value="Unassembled WGS sequence"/>
</dbReference>
<feature type="domain" description="PPM-type phosphatase" evidence="1">
    <location>
        <begin position="18"/>
        <end position="239"/>
    </location>
</feature>
<dbReference type="InterPro" id="IPR036457">
    <property type="entry name" value="PPM-type-like_dom_sf"/>
</dbReference>
<sequence>MTRGFSVLGAVTAPGTRINEDAYAIWPGPEARAAWVLDGVTGINDHPLLPGPTDAAWFVAQVQEILPRLLAAGSDVPTETLLGRLIGELRATQERSWRDGMSGDHGETPAASFTLARRIGDEIEIARLGDCPVLLETHDGRVHLLDDAILAEIEADLKRQILAHRARGVHEAATLFQEMRPALRAIRQRRNQAGGYGVLSAEQNSIGLLQRDRFPAKDIRHLLLLSDGYYRLVDVYGHDSNESLLQQTIAQGPAENLARLRRIEAEDPTGVKHPRLKMADDATALLLAVD</sequence>
<protein>
    <submittedName>
        <fullName evidence="2">Protein phosphatase 2C domain-containing protein</fullName>
    </submittedName>
</protein>
<dbReference type="SUPFAM" id="SSF81606">
    <property type="entry name" value="PP2C-like"/>
    <property type="match status" value="1"/>
</dbReference>
<keyword evidence="3" id="KW-1185">Reference proteome</keyword>
<comment type="caution">
    <text evidence="2">The sequence shown here is derived from an EMBL/GenBank/DDBJ whole genome shotgun (WGS) entry which is preliminary data.</text>
</comment>
<dbReference type="EMBL" id="JAXCLX010000002">
    <property type="protein sequence ID" value="MDY0872679.1"/>
    <property type="molecule type" value="Genomic_DNA"/>
</dbReference>
<dbReference type="Pfam" id="PF13672">
    <property type="entry name" value="PP2C_2"/>
    <property type="match status" value="1"/>
</dbReference>
<dbReference type="InterPro" id="IPR001932">
    <property type="entry name" value="PPM-type_phosphatase-like_dom"/>
</dbReference>
<reference evidence="2 3" key="1">
    <citation type="journal article" date="2013" name="Antonie Van Leeuwenhoek">
        <title>Dongia rigui sp. nov., isolated from freshwater of a large wetland in Korea.</title>
        <authorList>
            <person name="Baik K.S."/>
            <person name="Hwang Y.M."/>
            <person name="Choi J.S."/>
            <person name="Kwon J."/>
            <person name="Seong C.N."/>
        </authorList>
    </citation>
    <scope>NUCLEOTIDE SEQUENCE [LARGE SCALE GENOMIC DNA]</scope>
    <source>
        <strain evidence="2 3">04SU4-P</strain>
    </source>
</reference>
<dbReference type="RefSeq" id="WP_320501153.1">
    <property type="nucleotide sequence ID" value="NZ_JAXCLX010000002.1"/>
</dbReference>